<reference evidence="5" key="1">
    <citation type="submission" date="2009-12" db="EMBL/GenBank/DDBJ databases">
        <title>Sequence of Clostridiales genomosp. BVAB3 str. UPII9-5.</title>
        <authorList>
            <person name="Madupu R."/>
            <person name="Durkin A.S."/>
            <person name="Torralba M."/>
            <person name="Methe B."/>
            <person name="Sutton G.G."/>
            <person name="Strausberg R.L."/>
            <person name="Nelson K.E."/>
        </authorList>
    </citation>
    <scope>NUCLEOTIDE SEQUENCE [LARGE SCALE GENOMIC DNA]</scope>
    <source>
        <strain evidence="5">28L</strain>
    </source>
</reference>
<feature type="domain" description="CobE/GbiG C-terminal" evidence="1">
    <location>
        <begin position="222"/>
        <end position="339"/>
    </location>
</feature>
<evidence type="ECO:0000313" key="4">
    <source>
        <dbReference type="EMBL" id="EGL41026.1"/>
    </source>
</evidence>
<feature type="domain" description="Cobalamin synthesis G N-terminal" evidence="2">
    <location>
        <begin position="58"/>
        <end position="137"/>
    </location>
</feature>
<reference evidence="3" key="2">
    <citation type="submission" date="2009-12" db="EMBL/GenBank/DDBJ databases">
        <authorList>
            <person name="Madupu R."/>
            <person name="Durkin A.S."/>
            <person name="Torralba M."/>
            <person name="Methe B."/>
            <person name="Sutton G.G."/>
            <person name="Strausberg R.L."/>
            <person name="Nelson K.E."/>
        </authorList>
    </citation>
    <scope>NUCLEOTIDE SEQUENCE</scope>
    <source>
        <strain evidence="3">28L</strain>
    </source>
</reference>
<evidence type="ECO:0000259" key="1">
    <source>
        <dbReference type="Pfam" id="PF01890"/>
    </source>
</evidence>
<accession>D3LSL0</accession>
<dbReference type="Pfam" id="PF11760">
    <property type="entry name" value="CbiG_N"/>
    <property type="match status" value="1"/>
</dbReference>
<evidence type="ECO:0000259" key="2">
    <source>
        <dbReference type="Pfam" id="PF11760"/>
    </source>
</evidence>
<dbReference type="RefSeq" id="WP_007390839.1">
    <property type="nucleotide sequence ID" value="NZ_ADGP01000003.1"/>
</dbReference>
<keyword evidence="6" id="KW-1185">Reference proteome</keyword>
<dbReference type="PANTHER" id="PTHR37477:SF1">
    <property type="entry name" value="COBALT-PRECORRIN-5A HYDROLASE"/>
    <property type="match status" value="1"/>
</dbReference>
<evidence type="ECO:0000313" key="6">
    <source>
        <dbReference type="Proteomes" id="UP000004018"/>
    </source>
</evidence>
<dbReference type="InterPro" id="IPR002750">
    <property type="entry name" value="CobE/GbiG_C"/>
</dbReference>
<dbReference type="AlphaFoldDB" id="D3LSL0"/>
<dbReference type="SUPFAM" id="SSF159672">
    <property type="entry name" value="CbiG N-terminal domain-like"/>
    <property type="match status" value="1"/>
</dbReference>
<dbReference type="Gene3D" id="3.30.420.180">
    <property type="entry name" value="CobE/GbiG C-terminal domain"/>
    <property type="match status" value="1"/>
</dbReference>
<dbReference type="Gene3D" id="3.40.50.11220">
    <property type="match status" value="1"/>
</dbReference>
<reference evidence="4 6" key="3">
    <citation type="submission" date="2011-04" db="EMBL/GenBank/DDBJ databases">
        <authorList>
            <person name="Harkins D.M."/>
            <person name="Madupu R."/>
            <person name="Durkin A.S."/>
            <person name="Torralba M."/>
            <person name="Methe B."/>
            <person name="Sutton G.G."/>
            <person name="Nelson K.E."/>
        </authorList>
    </citation>
    <scope>NUCLEOTIDE SEQUENCE [LARGE SCALE GENOMIC DNA]</scope>
    <source>
        <strain evidence="4 6">UPII 199-6</strain>
    </source>
</reference>
<gene>
    <name evidence="3" type="primary">cbiG</name>
    <name evidence="3" type="ORF">HMPREF0889_0949</name>
    <name evidence="4" type="ORF">HMPREF1039_1344</name>
</gene>
<name>D3LSL0_9FIRM</name>
<evidence type="ECO:0000313" key="3">
    <source>
        <dbReference type="EMBL" id="EFD94797.1"/>
    </source>
</evidence>
<dbReference type="Proteomes" id="UP000003242">
    <property type="component" value="Unassembled WGS sequence"/>
</dbReference>
<dbReference type="GO" id="GO:0009236">
    <property type="term" value="P:cobalamin biosynthetic process"/>
    <property type="evidence" value="ECO:0007669"/>
    <property type="project" value="InterPro"/>
</dbReference>
<dbReference type="InterPro" id="IPR021744">
    <property type="entry name" value="CbiG_N"/>
</dbReference>
<dbReference type="PANTHER" id="PTHR37477">
    <property type="entry name" value="COBALT-PRECORRIN-5A HYDROLASE"/>
    <property type="match status" value="1"/>
</dbReference>
<dbReference type="InterPro" id="IPR038029">
    <property type="entry name" value="GbiG_N_sf"/>
</dbReference>
<dbReference type="STRING" id="699218.HMPREF0889_0949"/>
<organism evidence="3 5">
    <name type="scientific">Megasphaera lornae</name>
    <dbReference type="NCBI Taxonomy" id="1000568"/>
    <lineage>
        <taxon>Bacteria</taxon>
        <taxon>Bacillati</taxon>
        <taxon>Bacillota</taxon>
        <taxon>Negativicutes</taxon>
        <taxon>Veillonellales</taxon>
        <taxon>Veillonellaceae</taxon>
        <taxon>Megasphaera</taxon>
    </lineage>
</organism>
<dbReference type="InterPro" id="IPR036518">
    <property type="entry name" value="CobE/GbiG_C_sf"/>
</dbReference>
<sequence length="355" mass="39215">MDESSYIYIISVSYQGRQLSEILWTKLRSRHTYVQAYTVEAYKTDSIPALPLPLRTSLQGLWRQAKAIIFIGAVGIAVRTIAPYIQHKAKDPAILCLDEKGKFVIPLLSGHMGGANALAVQISRVLRSTPVLTTATDIHGLFAVDTWAMQQGLCLQSFTIAKKFSAYLVQRRQAGFFSEFAEMPGRPSCLMTATKESVGMAVTIHASCRPFPTTLAVYPPILHLGIGCRRGVSYEDLEAAVLDTLKKYDLAVGAIRDIRTIDIKLAEPGLCALAAARKWPLHGYSAGQLQNVEGSIASSAFVRRTVGVDNVCERAALVHLKNGILRVRKQRYKGITIAIGQENFTVSWERRDHRQ</sequence>
<evidence type="ECO:0000313" key="5">
    <source>
        <dbReference type="Proteomes" id="UP000003242"/>
    </source>
</evidence>
<protein>
    <submittedName>
        <fullName evidence="3">CbiG</fullName>
    </submittedName>
</protein>
<dbReference type="EMBL" id="ADGP01000003">
    <property type="protein sequence ID" value="EFD94797.1"/>
    <property type="molecule type" value="Genomic_DNA"/>
</dbReference>
<proteinExistence type="predicted"/>
<dbReference type="eggNOG" id="COG2073">
    <property type="taxonomic scope" value="Bacteria"/>
</dbReference>
<dbReference type="Pfam" id="PF01890">
    <property type="entry name" value="CbiG_C"/>
    <property type="match status" value="1"/>
</dbReference>
<dbReference type="OrthoDB" id="9781023at2"/>
<dbReference type="SUPFAM" id="SSF159664">
    <property type="entry name" value="CobE/GbiG C-terminal domain-like"/>
    <property type="match status" value="1"/>
</dbReference>
<comment type="caution">
    <text evidence="3">The sequence shown here is derived from an EMBL/GenBank/DDBJ whole genome shotgun (WGS) entry which is preliminary data.</text>
</comment>
<dbReference type="EMBL" id="AFIJ01000018">
    <property type="protein sequence ID" value="EGL41026.1"/>
    <property type="molecule type" value="Genomic_DNA"/>
</dbReference>
<dbReference type="Proteomes" id="UP000004018">
    <property type="component" value="Unassembled WGS sequence"/>
</dbReference>
<dbReference type="InterPro" id="IPR052553">
    <property type="entry name" value="CbiG_hydrolase"/>
</dbReference>